<keyword evidence="1" id="KW-0812">Transmembrane</keyword>
<reference evidence="4 5" key="1">
    <citation type="submission" date="2018-06" db="EMBL/GenBank/DDBJ databases">
        <title>Genomic Encyclopedia of Archaeal and Bacterial Type Strains, Phase II (KMG-II): from individual species to whole genera.</title>
        <authorList>
            <person name="Goeker M."/>
        </authorList>
    </citation>
    <scope>NUCLEOTIDE SEQUENCE [LARGE SCALE GENOMIC DNA]</scope>
    <source>
        <strain evidence="4 5">DSM 29821</strain>
    </source>
</reference>
<dbReference type="AlphaFoldDB" id="A0A327VJH7"/>
<evidence type="ECO:0000256" key="1">
    <source>
        <dbReference type="SAM" id="Phobius"/>
    </source>
</evidence>
<protein>
    <submittedName>
        <fullName evidence="4">FecR protein</fullName>
    </submittedName>
</protein>
<dbReference type="GO" id="GO:0016989">
    <property type="term" value="F:sigma factor antagonist activity"/>
    <property type="evidence" value="ECO:0007669"/>
    <property type="project" value="TreeGrafter"/>
</dbReference>
<dbReference type="EMBL" id="QLMA01000013">
    <property type="protein sequence ID" value="RAJ73467.1"/>
    <property type="molecule type" value="Genomic_DNA"/>
</dbReference>
<dbReference type="Gene3D" id="2.60.120.1440">
    <property type="match status" value="1"/>
</dbReference>
<dbReference type="Proteomes" id="UP000249819">
    <property type="component" value="Unassembled WGS sequence"/>
</dbReference>
<evidence type="ECO:0000313" key="5">
    <source>
        <dbReference type="Proteomes" id="UP000249819"/>
    </source>
</evidence>
<feature type="domain" description="Protein FecR C-terminal" evidence="3">
    <location>
        <begin position="315"/>
        <end position="381"/>
    </location>
</feature>
<dbReference type="PIRSF" id="PIRSF018266">
    <property type="entry name" value="FecR"/>
    <property type="match status" value="1"/>
</dbReference>
<organism evidence="4 5">
    <name type="scientific">Chitinophaga dinghuensis</name>
    <dbReference type="NCBI Taxonomy" id="1539050"/>
    <lineage>
        <taxon>Bacteria</taxon>
        <taxon>Pseudomonadati</taxon>
        <taxon>Bacteroidota</taxon>
        <taxon>Chitinophagia</taxon>
        <taxon>Chitinophagales</taxon>
        <taxon>Chitinophagaceae</taxon>
        <taxon>Chitinophaga</taxon>
    </lineage>
</organism>
<evidence type="ECO:0000259" key="2">
    <source>
        <dbReference type="Pfam" id="PF04773"/>
    </source>
</evidence>
<dbReference type="InterPro" id="IPR012373">
    <property type="entry name" value="Ferrdict_sens_TM"/>
</dbReference>
<sequence>MEQQRIVYLLGQRAANRLTVAEQQEFESLLENPAMEDAFVQAAASMEIPPEWVTAYDAQLESVLEATLAYDRPPVRRMTPVFRKLAVAAAIALLVGAGLYMLQSPHRQPELAHADAAPIIAPGQTGAILTLDDGSQVVLDSLGNGWQTTQSGVKLKITNGQLQYTNEGTGGKVSTNSTSTPKGRQFALILPDGTKVWLNSESIITYPTAFTGNKRSVKLRGEAYFEVAEDPHHPFIVQVNGQTSVEVLGTDFNIKAYSNDARMEATLVNGAVRVIQGQDKAILKPGQQAQMTVSGMTVLSDVDIEQVSAWKDGLFNFEGILLLDAMHQIERWYNVKVQYENGVPNIRFGGKVNRNVTLNELLRILARADLRFRLEGDRLTILR</sequence>
<name>A0A327VJH7_9BACT</name>
<evidence type="ECO:0000259" key="3">
    <source>
        <dbReference type="Pfam" id="PF16344"/>
    </source>
</evidence>
<feature type="transmembrane region" description="Helical" evidence="1">
    <location>
        <begin position="85"/>
        <end position="102"/>
    </location>
</feature>
<evidence type="ECO:0000313" key="4">
    <source>
        <dbReference type="EMBL" id="RAJ73467.1"/>
    </source>
</evidence>
<accession>A0A327VJH7</accession>
<dbReference type="InterPro" id="IPR032508">
    <property type="entry name" value="FecR_C"/>
</dbReference>
<feature type="domain" description="FecR protein" evidence="2">
    <location>
        <begin position="179"/>
        <end position="273"/>
    </location>
</feature>
<dbReference type="OrthoDB" id="646755at2"/>
<dbReference type="Gene3D" id="3.55.50.30">
    <property type="match status" value="1"/>
</dbReference>
<dbReference type="PANTHER" id="PTHR30273">
    <property type="entry name" value="PERIPLASMIC SIGNAL SENSOR AND SIGMA FACTOR ACTIVATOR FECR-RELATED"/>
    <property type="match status" value="1"/>
</dbReference>
<dbReference type="Pfam" id="PF04773">
    <property type="entry name" value="FecR"/>
    <property type="match status" value="1"/>
</dbReference>
<dbReference type="FunFam" id="2.60.120.1440:FF:000001">
    <property type="entry name" value="Putative anti-sigma factor"/>
    <property type="match status" value="1"/>
</dbReference>
<comment type="caution">
    <text evidence="4">The sequence shown here is derived from an EMBL/GenBank/DDBJ whole genome shotgun (WGS) entry which is preliminary data.</text>
</comment>
<gene>
    <name evidence="4" type="ORF">CLV59_11319</name>
</gene>
<keyword evidence="1" id="KW-0472">Membrane</keyword>
<dbReference type="PANTHER" id="PTHR30273:SF2">
    <property type="entry name" value="PROTEIN FECR"/>
    <property type="match status" value="1"/>
</dbReference>
<dbReference type="RefSeq" id="WP_111595415.1">
    <property type="nucleotide sequence ID" value="NZ_QLMA01000013.1"/>
</dbReference>
<keyword evidence="1" id="KW-1133">Transmembrane helix</keyword>
<dbReference type="InterPro" id="IPR006860">
    <property type="entry name" value="FecR"/>
</dbReference>
<keyword evidence="5" id="KW-1185">Reference proteome</keyword>
<proteinExistence type="predicted"/>
<dbReference type="Pfam" id="PF16344">
    <property type="entry name" value="FecR_C"/>
    <property type="match status" value="1"/>
</dbReference>